<keyword evidence="3" id="KW-0238">DNA-binding</keyword>
<dbReference type="CDD" id="cd08474">
    <property type="entry name" value="PBP2_CrgA_like_5"/>
    <property type="match status" value="1"/>
</dbReference>
<dbReference type="Gene3D" id="1.10.10.10">
    <property type="entry name" value="Winged helix-like DNA-binding domain superfamily/Winged helix DNA-binding domain"/>
    <property type="match status" value="1"/>
</dbReference>
<dbReference type="PANTHER" id="PTHR30537:SF1">
    <property type="entry name" value="HTH-TYPE TRANSCRIPTIONAL REGULATOR PGRR"/>
    <property type="match status" value="1"/>
</dbReference>
<dbReference type="PRINTS" id="PR00039">
    <property type="entry name" value="HTHLYSR"/>
</dbReference>
<dbReference type="Proteomes" id="UP000319486">
    <property type="component" value="Unassembled WGS sequence"/>
</dbReference>
<keyword evidence="2" id="KW-0805">Transcription regulation</keyword>
<dbReference type="AlphaFoldDB" id="A0A502C6Q0"/>
<evidence type="ECO:0000259" key="5">
    <source>
        <dbReference type="PROSITE" id="PS50931"/>
    </source>
</evidence>
<dbReference type="Gene3D" id="3.40.190.290">
    <property type="match status" value="1"/>
</dbReference>
<keyword evidence="4" id="KW-0804">Transcription</keyword>
<dbReference type="SUPFAM" id="SSF46785">
    <property type="entry name" value="Winged helix' DNA-binding domain"/>
    <property type="match status" value="1"/>
</dbReference>
<evidence type="ECO:0000256" key="3">
    <source>
        <dbReference type="ARBA" id="ARBA00023125"/>
    </source>
</evidence>
<evidence type="ECO:0000313" key="7">
    <source>
        <dbReference type="Proteomes" id="UP000319486"/>
    </source>
</evidence>
<dbReference type="Pfam" id="PF00126">
    <property type="entry name" value="HTH_1"/>
    <property type="match status" value="1"/>
</dbReference>
<evidence type="ECO:0000313" key="6">
    <source>
        <dbReference type="EMBL" id="TPG08380.1"/>
    </source>
</evidence>
<dbReference type="GO" id="GO:0043565">
    <property type="term" value="F:sequence-specific DNA binding"/>
    <property type="evidence" value="ECO:0007669"/>
    <property type="project" value="TreeGrafter"/>
</dbReference>
<dbReference type="InterPro" id="IPR036390">
    <property type="entry name" value="WH_DNA-bd_sf"/>
</dbReference>
<proteinExistence type="inferred from homology"/>
<comment type="caution">
    <text evidence="6">The sequence shown here is derived from an EMBL/GenBank/DDBJ whole genome shotgun (WGS) entry which is preliminary data.</text>
</comment>
<sequence length="326" mass="36026">MIDDHSPALRAFHTIARHGSFTRAAAELEVTPSALSQAMRQLEQRMGVRLLQRSTRKVGLTEAGRQFLERIGPALAEIDGAVEALRQHGDHPAGILRITAPHSLLDQLLAPMLADFLRACPDVTLDLIADNALTDLVADGVDAGIRLGERLARDVVALPLGGPLRAVVAGAPAYFARHGRPQHPRELQQHVCARFRYRSSGAIYRWEFADGSRADKSRPDKSRAHKVSTGKSGATAHRWFEIDVNGPLITNEPSLPIRAALDGLLLVHMLEPMVREHIAAGRLQTVLDAWLPPFDGFYLYYPSRLQVPPKLRAFIDFLRERLEPSA</sequence>
<dbReference type="InterPro" id="IPR058163">
    <property type="entry name" value="LysR-type_TF_proteobact-type"/>
</dbReference>
<gene>
    <name evidence="6" type="ORF">EAH88_12185</name>
</gene>
<dbReference type="InterPro" id="IPR036388">
    <property type="entry name" value="WH-like_DNA-bd_sf"/>
</dbReference>
<dbReference type="GO" id="GO:0003700">
    <property type="term" value="F:DNA-binding transcription factor activity"/>
    <property type="evidence" value="ECO:0007669"/>
    <property type="project" value="InterPro"/>
</dbReference>
<dbReference type="RefSeq" id="WP_140653003.1">
    <property type="nucleotide sequence ID" value="NZ_RCZO01000006.1"/>
</dbReference>
<accession>A0A502C6Q0</accession>
<dbReference type="EMBL" id="RCZO01000006">
    <property type="protein sequence ID" value="TPG08380.1"/>
    <property type="molecule type" value="Genomic_DNA"/>
</dbReference>
<dbReference type="FunFam" id="1.10.10.10:FF:000001">
    <property type="entry name" value="LysR family transcriptional regulator"/>
    <property type="match status" value="1"/>
</dbReference>
<dbReference type="GO" id="GO:0006351">
    <property type="term" value="P:DNA-templated transcription"/>
    <property type="evidence" value="ECO:0007669"/>
    <property type="project" value="TreeGrafter"/>
</dbReference>
<evidence type="ECO:0000256" key="4">
    <source>
        <dbReference type="ARBA" id="ARBA00023163"/>
    </source>
</evidence>
<evidence type="ECO:0000256" key="2">
    <source>
        <dbReference type="ARBA" id="ARBA00023015"/>
    </source>
</evidence>
<keyword evidence="7" id="KW-1185">Reference proteome</keyword>
<dbReference type="InterPro" id="IPR005119">
    <property type="entry name" value="LysR_subst-bd"/>
</dbReference>
<feature type="domain" description="HTH lysR-type" evidence="5">
    <location>
        <begin position="9"/>
        <end position="61"/>
    </location>
</feature>
<name>A0A502C6Q0_9GAMM</name>
<organism evidence="6 7">
    <name type="scientific">Rhodanobacter glycinis</name>
    <dbReference type="NCBI Taxonomy" id="582702"/>
    <lineage>
        <taxon>Bacteria</taxon>
        <taxon>Pseudomonadati</taxon>
        <taxon>Pseudomonadota</taxon>
        <taxon>Gammaproteobacteria</taxon>
        <taxon>Lysobacterales</taxon>
        <taxon>Rhodanobacteraceae</taxon>
        <taxon>Rhodanobacter</taxon>
    </lineage>
</organism>
<dbReference type="PANTHER" id="PTHR30537">
    <property type="entry name" value="HTH-TYPE TRANSCRIPTIONAL REGULATOR"/>
    <property type="match status" value="1"/>
</dbReference>
<dbReference type="InterPro" id="IPR000847">
    <property type="entry name" value="LysR_HTH_N"/>
</dbReference>
<dbReference type="Pfam" id="PF03466">
    <property type="entry name" value="LysR_substrate"/>
    <property type="match status" value="2"/>
</dbReference>
<reference evidence="6 7" key="1">
    <citation type="journal article" date="2019" name="Environ. Microbiol.">
        <title>Species interactions and distinct microbial communities in high Arctic permafrost affected cryosols are associated with the CH4 and CO2 gas fluxes.</title>
        <authorList>
            <person name="Altshuler I."/>
            <person name="Hamel J."/>
            <person name="Turney S."/>
            <person name="Magnuson E."/>
            <person name="Levesque R."/>
            <person name="Greer C."/>
            <person name="Whyte L.G."/>
        </authorList>
    </citation>
    <scope>NUCLEOTIDE SEQUENCE [LARGE SCALE GENOMIC DNA]</scope>
    <source>
        <strain evidence="6 7">S13Y</strain>
    </source>
</reference>
<dbReference type="SUPFAM" id="SSF53850">
    <property type="entry name" value="Periplasmic binding protein-like II"/>
    <property type="match status" value="1"/>
</dbReference>
<dbReference type="PROSITE" id="PS50931">
    <property type="entry name" value="HTH_LYSR"/>
    <property type="match status" value="1"/>
</dbReference>
<evidence type="ECO:0000256" key="1">
    <source>
        <dbReference type="ARBA" id="ARBA00009437"/>
    </source>
</evidence>
<protein>
    <submittedName>
        <fullName evidence="6">LysR family transcriptional regulator</fullName>
    </submittedName>
</protein>
<comment type="similarity">
    <text evidence="1">Belongs to the LysR transcriptional regulatory family.</text>
</comment>